<gene>
    <name evidence="2" type="ORF">S12H4_08916</name>
</gene>
<organism evidence="2">
    <name type="scientific">marine sediment metagenome</name>
    <dbReference type="NCBI Taxonomy" id="412755"/>
    <lineage>
        <taxon>unclassified sequences</taxon>
        <taxon>metagenomes</taxon>
        <taxon>ecological metagenomes</taxon>
    </lineage>
</organism>
<dbReference type="InterPro" id="IPR013783">
    <property type="entry name" value="Ig-like_fold"/>
</dbReference>
<dbReference type="EMBL" id="BARW01003517">
    <property type="protein sequence ID" value="GAI67982.1"/>
    <property type="molecule type" value="Genomic_DNA"/>
</dbReference>
<evidence type="ECO:0000259" key="1">
    <source>
        <dbReference type="Pfam" id="PF18998"/>
    </source>
</evidence>
<feature type="domain" description="Bacterial repeat" evidence="1">
    <location>
        <begin position="53"/>
        <end position="121"/>
    </location>
</feature>
<feature type="domain" description="Bacterial repeat" evidence="1">
    <location>
        <begin position="130"/>
        <end position="198"/>
    </location>
</feature>
<proteinExistence type="predicted"/>
<dbReference type="InterPro" id="IPR044060">
    <property type="entry name" value="Bacterial_rp_domain"/>
</dbReference>
<feature type="non-terminal residue" evidence="2">
    <location>
        <position position="291"/>
    </location>
</feature>
<name>X1QHP7_9ZZZZ</name>
<protein>
    <recommendedName>
        <fullName evidence="1">Bacterial repeat domain-containing protein</fullName>
    </recommendedName>
</protein>
<reference evidence="2" key="1">
    <citation type="journal article" date="2014" name="Front. Microbiol.">
        <title>High frequency of phylogenetically diverse reductive dehalogenase-homologous genes in deep subseafloor sedimentary metagenomes.</title>
        <authorList>
            <person name="Kawai M."/>
            <person name="Futagami T."/>
            <person name="Toyoda A."/>
            <person name="Takaki Y."/>
            <person name="Nishi S."/>
            <person name="Hori S."/>
            <person name="Arai W."/>
            <person name="Tsubouchi T."/>
            <person name="Morono Y."/>
            <person name="Uchiyama I."/>
            <person name="Ito T."/>
            <person name="Fujiyama A."/>
            <person name="Inagaki F."/>
            <person name="Takami H."/>
        </authorList>
    </citation>
    <scope>NUCLEOTIDE SEQUENCE</scope>
    <source>
        <strain evidence="2">Expedition CK06-06</strain>
    </source>
</reference>
<dbReference type="AlphaFoldDB" id="X1QHP7"/>
<dbReference type="Gene3D" id="2.60.40.10">
    <property type="entry name" value="Immunoglobulins"/>
    <property type="match status" value="1"/>
</dbReference>
<dbReference type="Pfam" id="PF18998">
    <property type="entry name" value="Flg_new_2"/>
    <property type="match status" value="3"/>
</dbReference>
<comment type="caution">
    <text evidence="2">The sequence shown here is derived from an EMBL/GenBank/DDBJ whole genome shotgun (WGS) entry which is preliminary data.</text>
</comment>
<feature type="domain" description="Bacterial repeat" evidence="1">
    <location>
        <begin position="2"/>
        <end position="47"/>
    </location>
</feature>
<accession>X1QHP7</accession>
<sequence>MATVAALPAEGYIFVEWWEDGVPISLDNPISLVMDEDRNVTALFEEVPVVTHTLTIGVAGQGTTDPLPGSWSFLDGELAVVTAIPSAGWLFNHWEGDISGSANPVIISMITDMSIIAVFSEEVPPEQYALDISVVGEGTTEPPPGTYLIDAGTGAIIIAVPSDGWRFDHWEGDISGTDAHITVVMHQHTSAVAVFTEKPLFKLEDWLPQEPSQGPPFPEFLGIFWPWYTPPGAEFRVSNLVISPTEVNPGQTITITCTVTNIGAEAGSYTVKMRGDFMAEQSVTLQPGESK</sequence>
<evidence type="ECO:0000313" key="2">
    <source>
        <dbReference type="EMBL" id="GAI67982.1"/>
    </source>
</evidence>